<evidence type="ECO:0000313" key="3">
    <source>
        <dbReference type="EMBL" id="OWS70480.1"/>
    </source>
</evidence>
<comment type="similarity">
    <text evidence="1">Belongs to the UPF0065 (bug) family.</text>
</comment>
<dbReference type="Gene3D" id="3.40.190.10">
    <property type="entry name" value="Periplasmic binding protein-like II"/>
    <property type="match status" value="1"/>
</dbReference>
<dbReference type="Pfam" id="PF03401">
    <property type="entry name" value="TctC"/>
    <property type="match status" value="1"/>
</dbReference>
<keyword evidence="4" id="KW-1185">Reference proteome</keyword>
<gene>
    <name evidence="3" type="ORF">CBI31_03325</name>
</gene>
<evidence type="ECO:0008006" key="5">
    <source>
        <dbReference type="Google" id="ProtNLM"/>
    </source>
</evidence>
<accession>A0A254PV96</accession>
<feature type="signal peptide" evidence="2">
    <location>
        <begin position="1"/>
        <end position="31"/>
    </location>
</feature>
<dbReference type="AlphaFoldDB" id="A0A254PV96"/>
<keyword evidence="2" id="KW-0732">Signal</keyword>
<organism evidence="3 4">
    <name type="scientific">Polynucleobacter campilacus</name>
    <dbReference type="NCBI Taxonomy" id="1743163"/>
    <lineage>
        <taxon>Bacteria</taxon>
        <taxon>Pseudomonadati</taxon>
        <taxon>Pseudomonadota</taxon>
        <taxon>Betaproteobacteria</taxon>
        <taxon>Burkholderiales</taxon>
        <taxon>Burkholderiaceae</taxon>
        <taxon>Polynucleobacter</taxon>
    </lineage>
</organism>
<dbReference type="InterPro" id="IPR042100">
    <property type="entry name" value="Bug_dom1"/>
</dbReference>
<dbReference type="RefSeq" id="WP_088525022.1">
    <property type="nucleotide sequence ID" value="NZ_NGUP01000002.1"/>
</dbReference>
<comment type="caution">
    <text evidence="3">The sequence shown here is derived from an EMBL/GenBank/DDBJ whole genome shotgun (WGS) entry which is preliminary data.</text>
</comment>
<dbReference type="PANTHER" id="PTHR42928">
    <property type="entry name" value="TRICARBOXYLATE-BINDING PROTEIN"/>
    <property type="match status" value="1"/>
</dbReference>
<dbReference type="OrthoDB" id="8678477at2"/>
<evidence type="ECO:0000313" key="4">
    <source>
        <dbReference type="Proteomes" id="UP000197528"/>
    </source>
</evidence>
<dbReference type="PIRSF" id="PIRSF017082">
    <property type="entry name" value="YflP"/>
    <property type="match status" value="1"/>
</dbReference>
<dbReference type="InterPro" id="IPR005064">
    <property type="entry name" value="BUG"/>
</dbReference>
<dbReference type="SUPFAM" id="SSF53850">
    <property type="entry name" value="Periplasmic binding protein-like II"/>
    <property type="match status" value="1"/>
</dbReference>
<evidence type="ECO:0000256" key="1">
    <source>
        <dbReference type="ARBA" id="ARBA00006987"/>
    </source>
</evidence>
<sequence length="333" mass="35604">MEIKVKIKNFLFSGMTAALTASALLSGNAMAEKDWPSKSITLVVPFAAGGPTDTVARLIAVPMGQALGQTVVVENVNGAGGTIASTKVARAAPDGYTIYLHHMGMATANALYDKLPYDPMTSFEYIGQVADVPMVLLGKKDLPPNNFKELEAYIKANGSKITMANAGPGAVSQLCGLLFQSRMGVKLTNIPYKGTGPALTDLLGGQVDLLCDQTTQTIPYIKDGRVKAYGTTTMKRLPAIANVPTLDEQGLKGFEVKVWHGMYTPKGVPKPILDKLNAALKKSLNSPDVKKRLEDANIDIVSPDKMTPNGLKTHLEAEVNKWGPIIRKANIPD</sequence>
<dbReference type="PANTHER" id="PTHR42928:SF5">
    <property type="entry name" value="BLR1237 PROTEIN"/>
    <property type="match status" value="1"/>
</dbReference>
<protein>
    <recommendedName>
        <fullName evidence="5">ABC transporter substrate-binding protein</fullName>
    </recommendedName>
</protein>
<feature type="chain" id="PRO_5012490780" description="ABC transporter substrate-binding protein" evidence="2">
    <location>
        <begin position="32"/>
        <end position="333"/>
    </location>
</feature>
<reference evidence="3 4" key="1">
    <citation type="submission" date="2017-05" db="EMBL/GenBank/DDBJ databases">
        <title>Genome of Polynucleobacter sp. MWH-Feld-100.</title>
        <authorList>
            <person name="Hahn M.W."/>
        </authorList>
    </citation>
    <scope>NUCLEOTIDE SEQUENCE [LARGE SCALE GENOMIC DNA]</scope>
    <source>
        <strain evidence="3 4">MWH-Feld-100</strain>
    </source>
</reference>
<dbReference type="EMBL" id="NGUP01000002">
    <property type="protein sequence ID" value="OWS70480.1"/>
    <property type="molecule type" value="Genomic_DNA"/>
</dbReference>
<dbReference type="Proteomes" id="UP000197528">
    <property type="component" value="Unassembled WGS sequence"/>
</dbReference>
<dbReference type="Gene3D" id="3.40.190.150">
    <property type="entry name" value="Bordetella uptake gene, domain 1"/>
    <property type="match status" value="1"/>
</dbReference>
<evidence type="ECO:0000256" key="2">
    <source>
        <dbReference type="SAM" id="SignalP"/>
    </source>
</evidence>
<proteinExistence type="inferred from homology"/>
<name>A0A254PV96_9BURK</name>